<keyword evidence="3" id="KW-1185">Reference proteome</keyword>
<feature type="compositionally biased region" description="Polar residues" evidence="1">
    <location>
        <begin position="121"/>
        <end position="131"/>
    </location>
</feature>
<dbReference type="Proteomes" id="UP000269721">
    <property type="component" value="Unassembled WGS sequence"/>
</dbReference>
<sequence length="294" mass="31977">MSAPLEIDMSLLSPEEQKKPNFIRILQVLSTTPNHRGRVKDLQKLYENLPSNTNKIRIPLTVKAWNNLLETSQAGIVQDPSDSSCAFEGHHRICKGKNSSDGRILDYWVNTTLFPIFKTPDSGQNFESPSTGRYHPYSRRGSASSVVSSRSRQSSLSSTTESNANANEVLGTIHAQADPFIDRPMQTDEAATDSEPDSDSEPYSEPDSELLDPSTQDGYPLQETPPHSSITAALGATPSTPPSNPSTPSTPSTTPINLPLVTSTSPNICNTLYDTHAYTLTHAHAGTSPNIYHS</sequence>
<evidence type="ECO:0000313" key="3">
    <source>
        <dbReference type="Proteomes" id="UP000269721"/>
    </source>
</evidence>
<feature type="compositionally biased region" description="Low complexity" evidence="1">
    <location>
        <begin position="246"/>
        <end position="255"/>
    </location>
</feature>
<proteinExistence type="predicted"/>
<feature type="region of interest" description="Disordered" evidence="1">
    <location>
        <begin position="187"/>
        <end position="259"/>
    </location>
</feature>
<accession>A0A4P9W8B1</accession>
<feature type="compositionally biased region" description="Acidic residues" evidence="1">
    <location>
        <begin position="190"/>
        <end position="210"/>
    </location>
</feature>
<gene>
    <name evidence="2" type="ORF">BDK51DRAFT_32388</name>
</gene>
<feature type="non-terminal residue" evidence="2">
    <location>
        <position position="294"/>
    </location>
</feature>
<evidence type="ECO:0000313" key="2">
    <source>
        <dbReference type="EMBL" id="RKO87308.1"/>
    </source>
</evidence>
<feature type="compositionally biased region" description="Low complexity" evidence="1">
    <location>
        <begin position="139"/>
        <end position="158"/>
    </location>
</feature>
<dbReference type="AlphaFoldDB" id="A0A4P9W8B1"/>
<name>A0A4P9W8B1_9FUNG</name>
<evidence type="ECO:0000256" key="1">
    <source>
        <dbReference type="SAM" id="MobiDB-lite"/>
    </source>
</evidence>
<protein>
    <submittedName>
        <fullName evidence="2">Uncharacterized protein</fullName>
    </submittedName>
</protein>
<reference evidence="3" key="1">
    <citation type="journal article" date="2018" name="Nat. Microbiol.">
        <title>Leveraging single-cell genomics to expand the fungal tree of life.</title>
        <authorList>
            <person name="Ahrendt S.R."/>
            <person name="Quandt C.A."/>
            <person name="Ciobanu D."/>
            <person name="Clum A."/>
            <person name="Salamov A."/>
            <person name="Andreopoulos B."/>
            <person name="Cheng J.F."/>
            <person name="Woyke T."/>
            <person name="Pelin A."/>
            <person name="Henrissat B."/>
            <person name="Reynolds N.K."/>
            <person name="Benny G.L."/>
            <person name="Smith M.E."/>
            <person name="James T.Y."/>
            <person name="Grigoriev I.V."/>
        </authorList>
    </citation>
    <scope>NUCLEOTIDE SEQUENCE [LARGE SCALE GENOMIC DNA]</scope>
</reference>
<dbReference type="EMBL" id="KZ997524">
    <property type="protein sequence ID" value="RKO87308.1"/>
    <property type="molecule type" value="Genomic_DNA"/>
</dbReference>
<organism evidence="2 3">
    <name type="scientific">Blyttiomyces helicus</name>
    <dbReference type="NCBI Taxonomy" id="388810"/>
    <lineage>
        <taxon>Eukaryota</taxon>
        <taxon>Fungi</taxon>
        <taxon>Fungi incertae sedis</taxon>
        <taxon>Chytridiomycota</taxon>
        <taxon>Chytridiomycota incertae sedis</taxon>
        <taxon>Chytridiomycetes</taxon>
        <taxon>Chytridiomycetes incertae sedis</taxon>
        <taxon>Blyttiomyces</taxon>
    </lineage>
</organism>
<feature type="region of interest" description="Disordered" evidence="1">
    <location>
        <begin position="119"/>
        <end position="165"/>
    </location>
</feature>